<dbReference type="CDD" id="cd00590">
    <property type="entry name" value="RRM_SF"/>
    <property type="match status" value="1"/>
</dbReference>
<reference evidence="4 6" key="1">
    <citation type="journal article" date="2011" name="Nature">
        <title>The Medicago genome provides insight into the evolution of rhizobial symbioses.</title>
        <authorList>
            <person name="Young N.D."/>
            <person name="Debelle F."/>
            <person name="Oldroyd G.E."/>
            <person name="Geurts R."/>
            <person name="Cannon S.B."/>
            <person name="Udvardi M.K."/>
            <person name="Benedito V.A."/>
            <person name="Mayer K.F."/>
            <person name="Gouzy J."/>
            <person name="Schoof H."/>
            <person name="Van de Peer Y."/>
            <person name="Proost S."/>
            <person name="Cook D.R."/>
            <person name="Meyers B.C."/>
            <person name="Spannagl M."/>
            <person name="Cheung F."/>
            <person name="De Mita S."/>
            <person name="Krishnakumar V."/>
            <person name="Gundlach H."/>
            <person name="Zhou S."/>
            <person name="Mudge J."/>
            <person name="Bharti A.K."/>
            <person name="Murray J.D."/>
            <person name="Naoumkina M.A."/>
            <person name="Rosen B."/>
            <person name="Silverstein K.A."/>
            <person name="Tang H."/>
            <person name="Rombauts S."/>
            <person name="Zhao P.X."/>
            <person name="Zhou P."/>
            <person name="Barbe V."/>
            <person name="Bardou P."/>
            <person name="Bechner M."/>
            <person name="Bellec A."/>
            <person name="Berger A."/>
            <person name="Berges H."/>
            <person name="Bidwell S."/>
            <person name="Bisseling T."/>
            <person name="Choisne N."/>
            <person name="Couloux A."/>
            <person name="Denny R."/>
            <person name="Deshpande S."/>
            <person name="Dai X."/>
            <person name="Doyle J.J."/>
            <person name="Dudez A.M."/>
            <person name="Farmer A.D."/>
            <person name="Fouteau S."/>
            <person name="Franken C."/>
            <person name="Gibelin C."/>
            <person name="Gish J."/>
            <person name="Goldstein S."/>
            <person name="Gonzalez A.J."/>
            <person name="Green P.J."/>
            <person name="Hallab A."/>
            <person name="Hartog M."/>
            <person name="Hua A."/>
            <person name="Humphray S.J."/>
            <person name="Jeong D.H."/>
            <person name="Jing Y."/>
            <person name="Jocker A."/>
            <person name="Kenton S.M."/>
            <person name="Kim D.J."/>
            <person name="Klee K."/>
            <person name="Lai H."/>
            <person name="Lang C."/>
            <person name="Lin S."/>
            <person name="Macmil S.L."/>
            <person name="Magdelenat G."/>
            <person name="Matthews L."/>
            <person name="McCorrison J."/>
            <person name="Monaghan E.L."/>
            <person name="Mun J.H."/>
            <person name="Najar F.Z."/>
            <person name="Nicholson C."/>
            <person name="Noirot C."/>
            <person name="O'Bleness M."/>
            <person name="Paule C.R."/>
            <person name="Poulain J."/>
            <person name="Prion F."/>
            <person name="Qin B."/>
            <person name="Qu C."/>
            <person name="Retzel E.F."/>
            <person name="Riddle C."/>
            <person name="Sallet E."/>
            <person name="Samain S."/>
            <person name="Samson N."/>
            <person name="Sanders I."/>
            <person name="Saurat O."/>
            <person name="Scarpelli C."/>
            <person name="Schiex T."/>
            <person name="Segurens B."/>
            <person name="Severin A.J."/>
            <person name="Sherrier D.J."/>
            <person name="Shi R."/>
            <person name="Sims S."/>
            <person name="Singer S.R."/>
            <person name="Sinharoy S."/>
            <person name="Sterck L."/>
            <person name="Viollet A."/>
            <person name="Wang B.B."/>
            <person name="Wang K."/>
            <person name="Wang M."/>
            <person name="Wang X."/>
            <person name="Warfsmann J."/>
            <person name="Weissenbach J."/>
            <person name="White D.D."/>
            <person name="White J.D."/>
            <person name="Wiley G.B."/>
            <person name="Wincker P."/>
            <person name="Xing Y."/>
            <person name="Yang L."/>
            <person name="Yao Z."/>
            <person name="Ying F."/>
            <person name="Zhai J."/>
            <person name="Zhou L."/>
            <person name="Zuber A."/>
            <person name="Denarie J."/>
            <person name="Dixon R.A."/>
            <person name="May G.D."/>
            <person name="Schwartz D.C."/>
            <person name="Rogers J."/>
            <person name="Quetier F."/>
            <person name="Town C.D."/>
            <person name="Roe B.A."/>
        </authorList>
    </citation>
    <scope>NUCLEOTIDE SEQUENCE [LARGE SCALE GENOMIC DNA]</scope>
    <source>
        <strain evidence="4">A17</strain>
        <strain evidence="5 6">cv. Jemalong A17</strain>
    </source>
</reference>
<dbReference type="InterPro" id="IPR000504">
    <property type="entry name" value="RRM_dom"/>
</dbReference>
<dbReference type="InterPro" id="IPR035979">
    <property type="entry name" value="RBD_domain_sf"/>
</dbReference>
<feature type="domain" description="RRM" evidence="3">
    <location>
        <begin position="102"/>
        <end position="179"/>
    </location>
</feature>
<dbReference type="EMBL" id="CM001218">
    <property type="protein sequence ID" value="KEH37878.1"/>
    <property type="molecule type" value="Genomic_DNA"/>
</dbReference>
<reference evidence="4 6" key="2">
    <citation type="journal article" date="2014" name="BMC Genomics">
        <title>An improved genome release (version Mt4.0) for the model legume Medicago truncatula.</title>
        <authorList>
            <person name="Tang H."/>
            <person name="Krishnakumar V."/>
            <person name="Bidwell S."/>
            <person name="Rosen B."/>
            <person name="Chan A."/>
            <person name="Zhou S."/>
            <person name="Gentzbittel L."/>
            <person name="Childs K.L."/>
            <person name="Yandell M."/>
            <person name="Gundlach H."/>
            <person name="Mayer K.F."/>
            <person name="Schwartz D.C."/>
            <person name="Town C.D."/>
        </authorList>
    </citation>
    <scope>GENOME REANNOTATION</scope>
    <source>
        <strain evidence="4">A17</strain>
        <strain evidence="5 6">cv. Jemalong A17</strain>
    </source>
</reference>
<dbReference type="HOGENOM" id="CLU_588470_0_0_1"/>
<protein>
    <submittedName>
        <fullName evidence="4">RNA recognition motif</fullName>
    </submittedName>
</protein>
<dbReference type="PANTHER" id="PTHR34427">
    <property type="entry name" value="DUF4283 DOMAIN PROTEIN"/>
    <property type="match status" value="1"/>
</dbReference>
<dbReference type="PROSITE" id="PS50102">
    <property type="entry name" value="RRM"/>
    <property type="match status" value="1"/>
</dbReference>
<dbReference type="AlphaFoldDB" id="A0A072V973"/>
<dbReference type="Pfam" id="PF00076">
    <property type="entry name" value="RRM_1"/>
    <property type="match status" value="1"/>
</dbReference>
<evidence type="ECO:0000256" key="2">
    <source>
        <dbReference type="SAM" id="MobiDB-lite"/>
    </source>
</evidence>
<evidence type="ECO:0000256" key="1">
    <source>
        <dbReference type="PROSITE-ProRule" id="PRU00176"/>
    </source>
</evidence>
<dbReference type="InterPro" id="IPR012677">
    <property type="entry name" value="Nucleotide-bd_a/b_plait_sf"/>
</dbReference>
<dbReference type="GO" id="GO:0016607">
    <property type="term" value="C:nuclear speck"/>
    <property type="evidence" value="ECO:0000318"/>
    <property type="project" value="GO_Central"/>
</dbReference>
<dbReference type="SUPFAM" id="SSF54928">
    <property type="entry name" value="RNA-binding domain, RBD"/>
    <property type="match status" value="1"/>
</dbReference>
<evidence type="ECO:0000313" key="5">
    <source>
        <dbReference type="EnsemblPlants" id="KEH37878"/>
    </source>
</evidence>
<feature type="region of interest" description="Disordered" evidence="2">
    <location>
        <begin position="1"/>
        <end position="78"/>
    </location>
</feature>
<dbReference type="GO" id="GO:0000381">
    <property type="term" value="P:regulation of alternative mRNA splicing, via spliceosome"/>
    <property type="evidence" value="ECO:0000318"/>
    <property type="project" value="GO_Central"/>
</dbReference>
<keyword evidence="6" id="KW-1185">Reference proteome</keyword>
<dbReference type="Gene3D" id="3.30.70.330">
    <property type="match status" value="1"/>
</dbReference>
<dbReference type="PANTHER" id="PTHR34427:SF5">
    <property type="entry name" value="DUF4283 DOMAIN-CONTAINING PROTEIN"/>
    <property type="match status" value="1"/>
</dbReference>
<evidence type="ECO:0000313" key="6">
    <source>
        <dbReference type="Proteomes" id="UP000002051"/>
    </source>
</evidence>
<evidence type="ECO:0000259" key="3">
    <source>
        <dbReference type="PROSITE" id="PS50102"/>
    </source>
</evidence>
<name>A0A072V973_MEDTR</name>
<dbReference type="GO" id="GO:0003729">
    <property type="term" value="F:mRNA binding"/>
    <property type="evidence" value="ECO:0000318"/>
    <property type="project" value="GO_Central"/>
</dbReference>
<feature type="compositionally biased region" description="Basic and acidic residues" evidence="2">
    <location>
        <begin position="40"/>
        <end position="49"/>
    </location>
</feature>
<accession>A0A072V973</accession>
<dbReference type="Proteomes" id="UP000002051">
    <property type="component" value="Chromosome 2"/>
</dbReference>
<dbReference type="SMART" id="SM00360">
    <property type="entry name" value="RRM"/>
    <property type="match status" value="1"/>
</dbReference>
<gene>
    <name evidence="4" type="ordered locus">MTR_2g450410</name>
</gene>
<reference evidence="5" key="3">
    <citation type="submission" date="2015-04" db="UniProtKB">
        <authorList>
            <consortium name="EnsemblPlants"/>
        </authorList>
    </citation>
    <scope>IDENTIFICATION</scope>
    <source>
        <strain evidence="5">cv. Jemalong A17</strain>
    </source>
</reference>
<organism evidence="4 6">
    <name type="scientific">Medicago truncatula</name>
    <name type="common">Barrel medic</name>
    <name type="synonym">Medicago tribuloides</name>
    <dbReference type="NCBI Taxonomy" id="3880"/>
    <lineage>
        <taxon>Eukaryota</taxon>
        <taxon>Viridiplantae</taxon>
        <taxon>Streptophyta</taxon>
        <taxon>Embryophyta</taxon>
        <taxon>Tracheophyta</taxon>
        <taxon>Spermatophyta</taxon>
        <taxon>Magnoliopsida</taxon>
        <taxon>eudicotyledons</taxon>
        <taxon>Gunneridae</taxon>
        <taxon>Pentapetalae</taxon>
        <taxon>rosids</taxon>
        <taxon>fabids</taxon>
        <taxon>Fabales</taxon>
        <taxon>Fabaceae</taxon>
        <taxon>Papilionoideae</taxon>
        <taxon>50 kb inversion clade</taxon>
        <taxon>NPAAA clade</taxon>
        <taxon>Hologalegina</taxon>
        <taxon>IRL clade</taxon>
        <taxon>Trifolieae</taxon>
        <taxon>Medicago</taxon>
    </lineage>
</organism>
<keyword evidence="1" id="KW-0694">RNA-binding</keyword>
<feature type="compositionally biased region" description="Basic and acidic residues" evidence="2">
    <location>
        <begin position="60"/>
        <end position="74"/>
    </location>
</feature>
<proteinExistence type="predicted"/>
<evidence type="ECO:0000313" key="4">
    <source>
        <dbReference type="EMBL" id="KEH37878.1"/>
    </source>
</evidence>
<dbReference type="EnsemblPlants" id="KEH37878">
    <property type="protein sequence ID" value="KEH37878"/>
    <property type="gene ID" value="MTR_2g450410"/>
</dbReference>
<sequence length="465" mass="51657">MRAREKVSGGRPRVPLGQPRRSFSSAERYTEGEQGPARVAEIRGGDRGDWSVVRSRKRKATEPDHRGQDRRDRCVSNVHGGHLSSAEWHSTIVKARNSSRKAALYVTNFPENIPLVRLRQAFEVCGILSDVYMARHRNARGQEFGFVRYVNVKNIDKLVLALNNVWIDNCRVWASEAKFNMFAHNDEVVALVTGVTKALEVKGLPVVRNRRKGVKNVRWGNSASGEKGEGVVKVTVGKVEVLVVGKEGRKKIKRVEEAVRVVEGGENTVKGQVVKVGLKVGEEGMAGGVCGEKATVFRFDNNNVKQQSHTMKQQQHMKQQSTTVKQQQHPIANVPYVPIYITNKADRTWASTGMVATVIAGNSAVAMQQRVDDAGFPHVVVTPMGGDKVFLHCSDGGDIWEVFNNALHFFELLFANLQKWSPSEVRFIHADDGTVDKAQLDFARILISTPNIEIVNTSRDFSIDG</sequence>